<feature type="transmembrane region" description="Helical" evidence="7">
    <location>
        <begin position="492"/>
        <end position="512"/>
    </location>
</feature>
<dbReference type="OrthoDB" id="341691at2759"/>
<dbReference type="EMBL" id="CAJNNV010024397">
    <property type="protein sequence ID" value="CAE8609759.1"/>
    <property type="molecule type" value="Genomic_DNA"/>
</dbReference>
<keyword evidence="4" id="KW-0418">Kinase</keyword>
<evidence type="ECO:0000256" key="7">
    <source>
        <dbReference type="SAM" id="Phobius"/>
    </source>
</evidence>
<keyword evidence="7" id="KW-0812">Transmembrane</keyword>
<keyword evidence="10" id="KW-1185">Reference proteome</keyword>
<comment type="caution">
    <text evidence="9">The sequence shown here is derived from an EMBL/GenBank/DDBJ whole genome shotgun (WGS) entry which is preliminary data.</text>
</comment>
<sequence length="610" mass="68232">MTLEELLNSSPEYHAALIARAAPPNDQVEAVLLKSEKEQKAGILGDWQSKEYFDKKYGEKGWRGMPRFPAAWNNFNWLADVLGWEFDPAKDRPMSCLGPFLGVIEDLSNVTLAFRGPSSDGLGRLRPVLAPGAELARAYKVISCAVQSQCALQLRQLAFKRLEPSSHDYKCWDIVYQVRSPAGTCVSESRTALANEVTLLQQLKDCPNVIQVFDAEVLQDRLIIHIVMEQGEMDLGRLLQSEPDLSLGDLQALWRQMLEAVQVIHNERIVHSDLKPGNFLLVGKRLKLIDFGIAKKIASNTTNISRETSVGTISYMAPEAVRQGALKIGRPSDIWSLGIILYQMVYMRSPFAHLDPMQRLFALTDPNMCVEFPTEHRLDGHASETKEFLLDTLHRCLQRDPRKRPEIPQLLAHPFLSSDTIRLTRGAFDRAMEALVAGFYGAAQGALGRTLVSQEVPGSNPATVPECRRKLCDLRGILASLADMPDTPPPSLVYVMMVVVTNVLLAMALVGYPSKMYKDTTRCVQFWPMLGFFFFYVCMLRVMVILVKGPFYAKGECVNVDALLCSTERYAFYVFRTGFRPMPPSSPLEQSPTQETQLSACPHPGSLDLD</sequence>
<evidence type="ECO:0000259" key="8">
    <source>
        <dbReference type="PROSITE" id="PS50011"/>
    </source>
</evidence>
<evidence type="ECO:0000256" key="6">
    <source>
        <dbReference type="SAM" id="MobiDB-lite"/>
    </source>
</evidence>
<gene>
    <name evidence="9" type="ORF">PGLA1383_LOCUS27585</name>
</gene>
<feature type="region of interest" description="Disordered" evidence="6">
    <location>
        <begin position="584"/>
        <end position="610"/>
    </location>
</feature>
<dbReference type="SMART" id="SM00220">
    <property type="entry name" value="S_TKc"/>
    <property type="match status" value="1"/>
</dbReference>
<dbReference type="PANTHER" id="PTHR22974">
    <property type="entry name" value="MIXED LINEAGE PROTEIN KINASE"/>
    <property type="match status" value="1"/>
</dbReference>
<dbReference type="GO" id="GO:0005634">
    <property type="term" value="C:nucleus"/>
    <property type="evidence" value="ECO:0007669"/>
    <property type="project" value="TreeGrafter"/>
</dbReference>
<dbReference type="InterPro" id="IPR011009">
    <property type="entry name" value="Kinase-like_dom_sf"/>
</dbReference>
<evidence type="ECO:0000313" key="10">
    <source>
        <dbReference type="Proteomes" id="UP000654075"/>
    </source>
</evidence>
<dbReference type="GO" id="GO:0007094">
    <property type="term" value="P:mitotic spindle assembly checkpoint signaling"/>
    <property type="evidence" value="ECO:0007669"/>
    <property type="project" value="TreeGrafter"/>
</dbReference>
<dbReference type="PROSITE" id="PS50011">
    <property type="entry name" value="PROTEIN_KINASE_DOM"/>
    <property type="match status" value="1"/>
</dbReference>
<feature type="domain" description="Protein kinase" evidence="8">
    <location>
        <begin position="114"/>
        <end position="416"/>
    </location>
</feature>
<organism evidence="9 10">
    <name type="scientific">Polarella glacialis</name>
    <name type="common">Dinoflagellate</name>
    <dbReference type="NCBI Taxonomy" id="89957"/>
    <lineage>
        <taxon>Eukaryota</taxon>
        <taxon>Sar</taxon>
        <taxon>Alveolata</taxon>
        <taxon>Dinophyceae</taxon>
        <taxon>Suessiales</taxon>
        <taxon>Suessiaceae</taxon>
        <taxon>Polarella</taxon>
    </lineage>
</organism>
<dbReference type="GO" id="GO:0007059">
    <property type="term" value="P:chromosome segregation"/>
    <property type="evidence" value="ECO:0007669"/>
    <property type="project" value="TreeGrafter"/>
</dbReference>
<evidence type="ECO:0000256" key="3">
    <source>
        <dbReference type="ARBA" id="ARBA00022741"/>
    </source>
</evidence>
<dbReference type="GO" id="GO:0000776">
    <property type="term" value="C:kinetochore"/>
    <property type="evidence" value="ECO:0007669"/>
    <property type="project" value="TreeGrafter"/>
</dbReference>
<keyword evidence="3" id="KW-0547">Nucleotide-binding</keyword>
<keyword evidence="2" id="KW-0808">Transferase</keyword>
<dbReference type="SUPFAM" id="SSF56112">
    <property type="entry name" value="Protein kinase-like (PK-like)"/>
    <property type="match status" value="1"/>
</dbReference>
<dbReference type="Gene3D" id="1.10.510.10">
    <property type="entry name" value="Transferase(Phosphotransferase) domain 1"/>
    <property type="match status" value="1"/>
</dbReference>
<proteinExistence type="predicted"/>
<feature type="transmembrane region" description="Helical" evidence="7">
    <location>
        <begin position="524"/>
        <end position="547"/>
    </location>
</feature>
<dbReference type="PROSITE" id="PS00108">
    <property type="entry name" value="PROTEIN_KINASE_ST"/>
    <property type="match status" value="1"/>
</dbReference>
<evidence type="ECO:0000256" key="5">
    <source>
        <dbReference type="ARBA" id="ARBA00022840"/>
    </source>
</evidence>
<dbReference type="PANTHER" id="PTHR22974:SF21">
    <property type="entry name" value="DUAL SPECIFICITY PROTEIN KINASE TTK"/>
    <property type="match status" value="1"/>
</dbReference>
<keyword evidence="1" id="KW-0723">Serine/threonine-protein kinase</keyword>
<dbReference type="GO" id="GO:0005524">
    <property type="term" value="F:ATP binding"/>
    <property type="evidence" value="ECO:0007669"/>
    <property type="project" value="UniProtKB-KW"/>
</dbReference>
<dbReference type="GO" id="GO:0033316">
    <property type="term" value="P:meiotic spindle assembly checkpoint signaling"/>
    <property type="evidence" value="ECO:0007669"/>
    <property type="project" value="TreeGrafter"/>
</dbReference>
<dbReference type="GO" id="GO:0034501">
    <property type="term" value="P:protein localization to kinetochore"/>
    <property type="evidence" value="ECO:0007669"/>
    <property type="project" value="TreeGrafter"/>
</dbReference>
<dbReference type="InterPro" id="IPR008271">
    <property type="entry name" value="Ser/Thr_kinase_AS"/>
</dbReference>
<evidence type="ECO:0000256" key="1">
    <source>
        <dbReference type="ARBA" id="ARBA00022527"/>
    </source>
</evidence>
<dbReference type="GO" id="GO:0004674">
    <property type="term" value="F:protein serine/threonine kinase activity"/>
    <property type="evidence" value="ECO:0007669"/>
    <property type="project" value="UniProtKB-KW"/>
</dbReference>
<name>A0A813FD68_POLGL</name>
<evidence type="ECO:0000313" key="9">
    <source>
        <dbReference type="EMBL" id="CAE8609759.1"/>
    </source>
</evidence>
<dbReference type="AlphaFoldDB" id="A0A813FD68"/>
<protein>
    <recommendedName>
        <fullName evidence="8">Protein kinase domain-containing protein</fullName>
    </recommendedName>
</protein>
<evidence type="ECO:0000256" key="4">
    <source>
        <dbReference type="ARBA" id="ARBA00022777"/>
    </source>
</evidence>
<evidence type="ECO:0000256" key="2">
    <source>
        <dbReference type="ARBA" id="ARBA00022679"/>
    </source>
</evidence>
<reference evidence="9" key="1">
    <citation type="submission" date="2021-02" db="EMBL/GenBank/DDBJ databases">
        <authorList>
            <person name="Dougan E. K."/>
            <person name="Rhodes N."/>
            <person name="Thang M."/>
            <person name="Chan C."/>
        </authorList>
    </citation>
    <scope>NUCLEOTIDE SEQUENCE</scope>
</reference>
<dbReference type="GO" id="GO:0004712">
    <property type="term" value="F:protein serine/threonine/tyrosine kinase activity"/>
    <property type="evidence" value="ECO:0007669"/>
    <property type="project" value="TreeGrafter"/>
</dbReference>
<feature type="compositionally biased region" description="Polar residues" evidence="6">
    <location>
        <begin position="587"/>
        <end position="599"/>
    </location>
</feature>
<keyword evidence="7" id="KW-0472">Membrane</keyword>
<dbReference type="Pfam" id="PF00069">
    <property type="entry name" value="Pkinase"/>
    <property type="match status" value="1"/>
</dbReference>
<dbReference type="Proteomes" id="UP000654075">
    <property type="component" value="Unassembled WGS sequence"/>
</dbReference>
<keyword evidence="5" id="KW-0067">ATP-binding</keyword>
<dbReference type="InterPro" id="IPR000719">
    <property type="entry name" value="Prot_kinase_dom"/>
</dbReference>
<keyword evidence="7" id="KW-1133">Transmembrane helix</keyword>
<accession>A0A813FD68</accession>